<dbReference type="InterPro" id="IPR012338">
    <property type="entry name" value="Beta-lactam/transpept-like"/>
</dbReference>
<feature type="compositionally biased region" description="Pro residues" evidence="6">
    <location>
        <begin position="26"/>
        <end position="36"/>
    </location>
</feature>
<evidence type="ECO:0000256" key="6">
    <source>
        <dbReference type="SAM" id="MobiDB-lite"/>
    </source>
</evidence>
<dbReference type="PROSITE" id="PS00146">
    <property type="entry name" value="BETA_LACTAMASE_A"/>
    <property type="match status" value="1"/>
</dbReference>
<dbReference type="Pfam" id="PF13354">
    <property type="entry name" value="Beta-lactamase2"/>
    <property type="match status" value="1"/>
</dbReference>
<evidence type="ECO:0000313" key="9">
    <source>
        <dbReference type="EMBL" id="MBP2184916.1"/>
    </source>
</evidence>
<protein>
    <recommendedName>
        <fullName evidence="2 5">Beta-lactamase</fullName>
        <ecNumber evidence="2 5">3.5.2.6</ecNumber>
    </recommendedName>
</protein>
<feature type="chain" id="PRO_5046778521" description="Beta-lactamase" evidence="7">
    <location>
        <begin position="25"/>
        <end position="310"/>
    </location>
</feature>
<dbReference type="PANTHER" id="PTHR35333">
    <property type="entry name" value="BETA-LACTAMASE"/>
    <property type="match status" value="1"/>
</dbReference>
<dbReference type="PRINTS" id="PR00118">
    <property type="entry name" value="BLACTAMASEA"/>
</dbReference>
<dbReference type="PROSITE" id="PS51257">
    <property type="entry name" value="PROKAR_LIPOPROTEIN"/>
    <property type="match status" value="1"/>
</dbReference>
<name>A0ABS4Q276_9PSEU</name>
<accession>A0ABS4Q276</accession>
<comment type="caution">
    <text evidence="9">The sequence shown here is derived from an EMBL/GenBank/DDBJ whole genome shotgun (WGS) entry which is preliminary data.</text>
</comment>
<evidence type="ECO:0000256" key="7">
    <source>
        <dbReference type="SAM" id="SignalP"/>
    </source>
</evidence>
<evidence type="ECO:0000256" key="1">
    <source>
        <dbReference type="ARBA" id="ARBA00009009"/>
    </source>
</evidence>
<gene>
    <name evidence="9" type="ORF">JOM49_006442</name>
</gene>
<proteinExistence type="inferred from homology"/>
<dbReference type="Gene3D" id="3.40.710.10">
    <property type="entry name" value="DD-peptidase/beta-lactamase superfamily"/>
    <property type="match status" value="1"/>
</dbReference>
<keyword evidence="4 5" id="KW-0046">Antibiotic resistance</keyword>
<dbReference type="InterPro" id="IPR023650">
    <property type="entry name" value="Beta-lactam_class-A_AS"/>
</dbReference>
<evidence type="ECO:0000256" key="5">
    <source>
        <dbReference type="RuleBase" id="RU361140"/>
    </source>
</evidence>
<feature type="region of interest" description="Disordered" evidence="6">
    <location>
        <begin position="26"/>
        <end position="51"/>
    </location>
</feature>
<dbReference type="PANTHER" id="PTHR35333:SF3">
    <property type="entry name" value="BETA-LACTAMASE-TYPE TRANSPEPTIDASE FOLD CONTAINING PROTEIN"/>
    <property type="match status" value="1"/>
</dbReference>
<dbReference type="GO" id="GO:0008800">
    <property type="term" value="F:beta-lactamase activity"/>
    <property type="evidence" value="ECO:0007669"/>
    <property type="project" value="UniProtKB-EC"/>
</dbReference>
<dbReference type="Proteomes" id="UP000741013">
    <property type="component" value="Unassembled WGS sequence"/>
</dbReference>
<dbReference type="InterPro" id="IPR045155">
    <property type="entry name" value="Beta-lactam_cat"/>
</dbReference>
<dbReference type="InterPro" id="IPR000871">
    <property type="entry name" value="Beta-lactam_class-A"/>
</dbReference>
<dbReference type="SUPFAM" id="SSF56601">
    <property type="entry name" value="beta-lactamase/transpeptidase-like"/>
    <property type="match status" value="1"/>
</dbReference>
<keyword evidence="10" id="KW-1185">Reference proteome</keyword>
<dbReference type="RefSeq" id="WP_245369542.1">
    <property type="nucleotide sequence ID" value="NZ_JAGGMS010000001.1"/>
</dbReference>
<feature type="signal peptide" evidence="7">
    <location>
        <begin position="1"/>
        <end position="24"/>
    </location>
</feature>
<evidence type="ECO:0000256" key="2">
    <source>
        <dbReference type="ARBA" id="ARBA00012865"/>
    </source>
</evidence>
<sequence>MLSIPKRHAWLIAAAFTLGACAPAAPEPAPPTPPAAAPSVAPGPAATPPDPAVEQEFTRLQTQYDARLGLYAVDTGSGESVAFRADERFAFASTFKALAAAAVLDSTTPQQLDQVVRYSKDELLENSPITKDHVATGMTLRELCDAAVRFSDNTAGNLLLKHVGGPQGLDAALTAVGDEVTSADRWEPELNSAVPGDVRDTSTPRALAHDLRQFVLGDALAEDDRALLTDWLRRNTTGGTVIRAGVPADWVVGDKTGSGYYGGRNDIAVLWPPNRAPIVMAVMTSREEPRAKRADALLADAARVAVTALG</sequence>
<evidence type="ECO:0000313" key="10">
    <source>
        <dbReference type="Proteomes" id="UP000741013"/>
    </source>
</evidence>
<feature type="domain" description="Beta-lactamase class A catalytic" evidence="8">
    <location>
        <begin position="69"/>
        <end position="284"/>
    </location>
</feature>
<dbReference type="EC" id="3.5.2.6" evidence="2 5"/>
<evidence type="ECO:0000259" key="8">
    <source>
        <dbReference type="Pfam" id="PF13354"/>
    </source>
</evidence>
<keyword evidence="7" id="KW-0732">Signal</keyword>
<evidence type="ECO:0000256" key="3">
    <source>
        <dbReference type="ARBA" id="ARBA00022801"/>
    </source>
</evidence>
<dbReference type="NCBIfam" id="NF033103">
    <property type="entry name" value="bla_class_A"/>
    <property type="match status" value="1"/>
</dbReference>
<keyword evidence="3 5" id="KW-0378">Hydrolase</keyword>
<organism evidence="9 10">
    <name type="scientific">Amycolatopsis magusensis</name>
    <dbReference type="NCBI Taxonomy" id="882444"/>
    <lineage>
        <taxon>Bacteria</taxon>
        <taxon>Bacillati</taxon>
        <taxon>Actinomycetota</taxon>
        <taxon>Actinomycetes</taxon>
        <taxon>Pseudonocardiales</taxon>
        <taxon>Pseudonocardiaceae</taxon>
        <taxon>Amycolatopsis</taxon>
    </lineage>
</organism>
<evidence type="ECO:0000256" key="4">
    <source>
        <dbReference type="ARBA" id="ARBA00023251"/>
    </source>
</evidence>
<comment type="similarity">
    <text evidence="1 5">Belongs to the class-A beta-lactamase family.</text>
</comment>
<dbReference type="EMBL" id="JAGGMS010000001">
    <property type="protein sequence ID" value="MBP2184916.1"/>
    <property type="molecule type" value="Genomic_DNA"/>
</dbReference>
<reference evidence="9 10" key="1">
    <citation type="submission" date="2021-03" db="EMBL/GenBank/DDBJ databases">
        <title>Sequencing the genomes of 1000 actinobacteria strains.</title>
        <authorList>
            <person name="Klenk H.-P."/>
        </authorList>
    </citation>
    <scope>NUCLEOTIDE SEQUENCE [LARGE SCALE GENOMIC DNA]</scope>
    <source>
        <strain evidence="9 10">DSM 45510</strain>
    </source>
</reference>
<comment type="catalytic activity">
    <reaction evidence="5">
        <text>a beta-lactam + H2O = a substituted beta-amino acid</text>
        <dbReference type="Rhea" id="RHEA:20401"/>
        <dbReference type="ChEBI" id="CHEBI:15377"/>
        <dbReference type="ChEBI" id="CHEBI:35627"/>
        <dbReference type="ChEBI" id="CHEBI:140347"/>
        <dbReference type="EC" id="3.5.2.6"/>
    </reaction>
</comment>